<evidence type="ECO:0000256" key="4">
    <source>
        <dbReference type="SAM" id="SignalP"/>
    </source>
</evidence>
<feature type="signal peptide" evidence="4">
    <location>
        <begin position="1"/>
        <end position="20"/>
    </location>
</feature>
<proteinExistence type="inferred from homology"/>
<comment type="similarity">
    <text evidence="1">Belongs to the leucine-binding protein family.</text>
</comment>
<sequence>MSRNHLRAALAASTAAVVLAGCGAGGRDASSGGDSEGDTTGVTDTTISVGTHQPLTGVAAPGYSEINTGMKAYFDYVNEAGGIHGRKLELTVKDDGYNPTNTSKVVDELVLKDNVFAILGGLGTPTHTAVVDFLNKEEVPDLFVSSGAQLWGNDPEARPWTFGWQPDYEIEGKIMGQWIKENKPNAKVGLFLQGDELGGDGEKGLRRYVDDQIVERVEYASGNTDIGPQISKLKASGADLVVGFNTPSYTALSQLASMKLGYDPTWMYTNVGSDPKLAGELLSTFSKGKVKGGGALDGAMTTEYIPGVGEESPWVDLWEKVWKEQGGKGELTNYRVYGMSQAYLFASALQAAGKDLTRERIVDVIEQDAKNWPGPNLAPFRYSADSHLGISGMRMAKIKGLKTTALTDVLVTDLGDAEITKDETDVAAVVPPKDGLPDVEVLK</sequence>
<organism evidence="6 7">
    <name type="scientific">Janibacter limosus</name>
    <dbReference type="NCBI Taxonomy" id="53458"/>
    <lineage>
        <taxon>Bacteria</taxon>
        <taxon>Bacillati</taxon>
        <taxon>Actinomycetota</taxon>
        <taxon>Actinomycetes</taxon>
        <taxon>Micrococcales</taxon>
        <taxon>Intrasporangiaceae</taxon>
        <taxon>Janibacter</taxon>
    </lineage>
</organism>
<dbReference type="PANTHER" id="PTHR47235">
    <property type="entry name" value="BLR6548 PROTEIN"/>
    <property type="match status" value="1"/>
</dbReference>
<dbReference type="AlphaFoldDB" id="A0A4P6MSE9"/>
<feature type="region of interest" description="Disordered" evidence="3">
    <location>
        <begin position="27"/>
        <end position="49"/>
    </location>
</feature>
<evidence type="ECO:0000259" key="5">
    <source>
        <dbReference type="Pfam" id="PF13458"/>
    </source>
</evidence>
<accession>A0A4P6MSE9</accession>
<dbReference type="CDD" id="cd06343">
    <property type="entry name" value="PBP1_ABC_ligand_binding-like"/>
    <property type="match status" value="1"/>
</dbReference>
<evidence type="ECO:0000313" key="7">
    <source>
        <dbReference type="Proteomes" id="UP000290408"/>
    </source>
</evidence>
<dbReference type="Gene3D" id="3.40.50.2300">
    <property type="match status" value="2"/>
</dbReference>
<dbReference type="PROSITE" id="PS51257">
    <property type="entry name" value="PROKAR_LIPOPROTEIN"/>
    <property type="match status" value="1"/>
</dbReference>
<dbReference type="KEGG" id="jli:EXU32_09720"/>
<evidence type="ECO:0000256" key="3">
    <source>
        <dbReference type="SAM" id="MobiDB-lite"/>
    </source>
</evidence>
<gene>
    <name evidence="6" type="ORF">EXU32_09720</name>
</gene>
<reference evidence="6 7" key="1">
    <citation type="submission" date="2019-02" db="EMBL/GenBank/DDBJ databases">
        <title>Genomic data mining of an Antarctic deep-sea actinobacterium, Janibacterlimosus P3-3-X1.</title>
        <authorList>
            <person name="Liao L."/>
            <person name="Chen B."/>
        </authorList>
    </citation>
    <scope>NUCLEOTIDE SEQUENCE [LARGE SCALE GENOMIC DNA]</scope>
    <source>
        <strain evidence="6 7">P3-3-X1</strain>
    </source>
</reference>
<protein>
    <submittedName>
        <fullName evidence="6">Amino acid-binding protein</fullName>
    </submittedName>
</protein>
<dbReference type="Pfam" id="PF13458">
    <property type="entry name" value="Peripla_BP_6"/>
    <property type="match status" value="1"/>
</dbReference>
<dbReference type="OrthoDB" id="26870at2"/>
<evidence type="ECO:0000256" key="2">
    <source>
        <dbReference type="ARBA" id="ARBA00022729"/>
    </source>
</evidence>
<dbReference type="InterPro" id="IPR028082">
    <property type="entry name" value="Peripla_BP_I"/>
</dbReference>
<evidence type="ECO:0000256" key="1">
    <source>
        <dbReference type="ARBA" id="ARBA00010062"/>
    </source>
</evidence>
<dbReference type="RefSeq" id="WP_130629725.1">
    <property type="nucleotide sequence ID" value="NZ_CP036164.1"/>
</dbReference>
<dbReference type="PANTHER" id="PTHR47235:SF1">
    <property type="entry name" value="BLR6548 PROTEIN"/>
    <property type="match status" value="1"/>
</dbReference>
<dbReference type="SUPFAM" id="SSF53822">
    <property type="entry name" value="Periplasmic binding protein-like I"/>
    <property type="match status" value="1"/>
</dbReference>
<keyword evidence="7" id="KW-1185">Reference proteome</keyword>
<evidence type="ECO:0000313" key="6">
    <source>
        <dbReference type="EMBL" id="QBF46504.1"/>
    </source>
</evidence>
<dbReference type="Proteomes" id="UP000290408">
    <property type="component" value="Chromosome"/>
</dbReference>
<feature type="domain" description="Leucine-binding protein" evidence="5">
    <location>
        <begin position="46"/>
        <end position="399"/>
    </location>
</feature>
<keyword evidence="2 4" id="KW-0732">Signal</keyword>
<dbReference type="InterPro" id="IPR028081">
    <property type="entry name" value="Leu-bd"/>
</dbReference>
<name>A0A4P6MSE9_9MICO</name>
<feature type="chain" id="PRO_5039715129" evidence="4">
    <location>
        <begin position="21"/>
        <end position="443"/>
    </location>
</feature>
<dbReference type="EMBL" id="CP036164">
    <property type="protein sequence ID" value="QBF46504.1"/>
    <property type="molecule type" value="Genomic_DNA"/>
</dbReference>